<dbReference type="PANTHER" id="PTHR45661:SF3">
    <property type="entry name" value="IG-LIKE DOMAIN-CONTAINING PROTEIN"/>
    <property type="match status" value="1"/>
</dbReference>
<dbReference type="Proteomes" id="UP000005326">
    <property type="component" value="Unassembled WGS sequence"/>
</dbReference>
<organism evidence="3 4">
    <name type="scientific">[Eubacterium] siraeum DSM 15702</name>
    <dbReference type="NCBI Taxonomy" id="428128"/>
    <lineage>
        <taxon>Bacteria</taxon>
        <taxon>Bacillati</taxon>
        <taxon>Bacillota</taxon>
        <taxon>Clostridia</taxon>
        <taxon>Eubacteriales</taxon>
        <taxon>Oscillospiraceae</taxon>
        <taxon>Oscillospiraceae incertae sedis</taxon>
    </lineage>
</organism>
<dbReference type="EMBL" id="ABCA03000032">
    <property type="protein sequence ID" value="EDS01748.1"/>
    <property type="molecule type" value="Genomic_DNA"/>
</dbReference>
<feature type="signal peptide" evidence="1">
    <location>
        <begin position="1"/>
        <end position="26"/>
    </location>
</feature>
<feature type="domain" description="Fibronectin type-III" evidence="2">
    <location>
        <begin position="723"/>
        <end position="814"/>
    </location>
</feature>
<dbReference type="InterPro" id="IPR026906">
    <property type="entry name" value="LRR_5"/>
</dbReference>
<dbReference type="PROSITE" id="PS50853">
    <property type="entry name" value="FN3"/>
    <property type="match status" value="5"/>
</dbReference>
<dbReference type="SMART" id="SM00060">
    <property type="entry name" value="FN3"/>
    <property type="match status" value="5"/>
</dbReference>
<dbReference type="InterPro" id="IPR036116">
    <property type="entry name" value="FN3_sf"/>
</dbReference>
<proteinExistence type="predicted"/>
<dbReference type="AlphaFoldDB" id="B0MKQ3"/>
<keyword evidence="1" id="KW-0732">Signal</keyword>
<dbReference type="Pfam" id="PF00041">
    <property type="entry name" value="fn3"/>
    <property type="match status" value="5"/>
</dbReference>
<sequence>MKLKKWLLGFATFAAMVVICAVCAGAETFGDYEYSVLNDGTVEITDYNGSAEKVDIPKTIDGKTVTKIGVSAFEDCTNFKSITIPDSVTEIGWNAFSGCKRLISITIPDSVTWIGSCAFQDCARLTSITLPDGVTSIGVHAFSGCTSLTSITIPDGVTSIGWGAFDGCESLTSITIPDSVTEISDSAFSNCKSLTSVTMSDGVKKIGEFGFYACTSLTSIMIPDGVTSIGVYAFGYCTSLTSITIPDNVVYIDDHTFCGCSNLKSIAIPNSVTEIGDSAFYDCWNLISITIPNSVTSIGENALGYYYDESKHRSMKYDDFKIYCNIGTAGERYAKENGLAYELLDKPTIANVTGFKVKSIFSTNVTLQWNKNANASGYEIEQYKGGKWVNVAKITSNATTSYTVKGLAAGTAGYKFRMRAVMDGAYSDYTSALSVNTNPYGVGGFKCSSKTSTSVTLKWNKGTTASGYQLQQYKDGKWVTIYTGTKATNTSYTVKGLKAGTAGYRFRIRAYKTYGNTKQYGSWSSEVKVNTNPYGVGGFKCSSKSSTSVTLKWNKGTTASGYQLQQYKDGKWVTIYTGTKATDTSYTVKNLKAGTAGYRFRIRAYKTYGNTKQYGSWSSEVKVNTNPYGVGGFKCSSKTSTSVTLKWNKGTTASGYQLQQYKDGKWVTIYTGTKATNTSYTVKGLKAGTAGYRFRIRAYKTYGNTKQYGSWSSEVKVNTNPYGVGGFKAKSTAKKSITLGWNKGTTASGYQLQQYKGGKWVTVYTGTKATSTSCTVKSLKTNTSYKFRIRAYKTYGNTKQYGSWSSTLTVKTKR</sequence>
<evidence type="ECO:0000313" key="3">
    <source>
        <dbReference type="EMBL" id="EDS01748.1"/>
    </source>
</evidence>
<dbReference type="PANTHER" id="PTHR45661">
    <property type="entry name" value="SURFACE ANTIGEN"/>
    <property type="match status" value="1"/>
</dbReference>
<reference evidence="3" key="2">
    <citation type="submission" date="2014-06" db="EMBL/GenBank/DDBJ databases">
        <title>Draft genome sequence of Eubacterium siraeum (DSM 15702).</title>
        <authorList>
            <person name="Sudarsanam P."/>
            <person name="Ley R."/>
            <person name="Guruge J."/>
            <person name="Turnbaugh P.J."/>
            <person name="Mahowald M."/>
            <person name="Liep D."/>
            <person name="Gordon J."/>
        </authorList>
    </citation>
    <scope>NUCLEOTIDE SEQUENCE</scope>
    <source>
        <strain evidence="3">DSM 15702</strain>
    </source>
</reference>
<evidence type="ECO:0000256" key="1">
    <source>
        <dbReference type="SAM" id="SignalP"/>
    </source>
</evidence>
<evidence type="ECO:0000313" key="4">
    <source>
        <dbReference type="Proteomes" id="UP000005326"/>
    </source>
</evidence>
<accession>B0MKQ3</accession>
<dbReference type="InterPro" id="IPR053139">
    <property type="entry name" value="Surface_bspA-like"/>
</dbReference>
<name>B0MKQ3_9FIRM</name>
<dbReference type="InterPro" id="IPR003961">
    <property type="entry name" value="FN3_dom"/>
</dbReference>
<feature type="domain" description="Fibronectin type-III" evidence="2">
    <location>
        <begin position="351"/>
        <end position="440"/>
    </location>
</feature>
<dbReference type="SUPFAM" id="SSF49265">
    <property type="entry name" value="Fibronectin type III"/>
    <property type="match status" value="3"/>
</dbReference>
<evidence type="ECO:0000259" key="2">
    <source>
        <dbReference type="PROSITE" id="PS50853"/>
    </source>
</evidence>
<dbReference type="InterPro" id="IPR013783">
    <property type="entry name" value="Ig-like_fold"/>
</dbReference>
<dbReference type="SUPFAM" id="SSF52058">
    <property type="entry name" value="L domain-like"/>
    <property type="match status" value="1"/>
</dbReference>
<keyword evidence="4" id="KW-1185">Reference proteome</keyword>
<protein>
    <submittedName>
        <fullName evidence="3">Fibronectin type III domain protein</fullName>
    </submittedName>
</protein>
<feature type="chain" id="PRO_5002752591" evidence="1">
    <location>
        <begin position="27"/>
        <end position="814"/>
    </location>
</feature>
<dbReference type="CDD" id="cd00063">
    <property type="entry name" value="FN3"/>
    <property type="match status" value="5"/>
</dbReference>
<dbReference type="InterPro" id="IPR032675">
    <property type="entry name" value="LRR_dom_sf"/>
</dbReference>
<gene>
    <name evidence="3" type="ORF">EUBSIR_00400</name>
</gene>
<feature type="domain" description="Fibronectin type-III" evidence="2">
    <location>
        <begin position="535"/>
        <end position="628"/>
    </location>
</feature>
<dbReference type="Gene3D" id="2.60.40.10">
    <property type="entry name" value="Immunoglobulins"/>
    <property type="match status" value="5"/>
</dbReference>
<comment type="caution">
    <text evidence="3">The sequence shown here is derived from an EMBL/GenBank/DDBJ whole genome shotgun (WGS) entry which is preliminary data.</text>
</comment>
<reference evidence="3" key="1">
    <citation type="submission" date="2007-10" db="EMBL/GenBank/DDBJ databases">
        <authorList>
            <person name="Fulton L."/>
            <person name="Clifton S."/>
            <person name="Fulton B."/>
            <person name="Xu J."/>
            <person name="Minx P."/>
            <person name="Pepin K.H."/>
            <person name="Johnson M."/>
            <person name="Thiruvilangam P."/>
            <person name="Bhonagiri V."/>
            <person name="Nash W.E."/>
            <person name="Mardis E.R."/>
            <person name="Wilson R.K."/>
        </authorList>
    </citation>
    <scope>NUCLEOTIDE SEQUENCE [LARGE SCALE GENOMIC DNA]</scope>
    <source>
        <strain evidence="3">DSM 15702</strain>
    </source>
</reference>
<feature type="domain" description="Fibronectin type-III" evidence="2">
    <location>
        <begin position="441"/>
        <end position="534"/>
    </location>
</feature>
<dbReference type="Pfam" id="PF13306">
    <property type="entry name" value="LRR_5"/>
    <property type="match status" value="1"/>
</dbReference>
<feature type="domain" description="Fibronectin type-III" evidence="2">
    <location>
        <begin position="629"/>
        <end position="722"/>
    </location>
</feature>
<dbReference type="Gene3D" id="3.80.10.10">
    <property type="entry name" value="Ribonuclease Inhibitor"/>
    <property type="match status" value="2"/>
</dbReference>